<evidence type="ECO:0000313" key="1">
    <source>
        <dbReference type="EMBL" id="KAJ4713823.1"/>
    </source>
</evidence>
<reference evidence="1 2" key="1">
    <citation type="journal article" date="2023" name="Science">
        <title>Complex scaffold remodeling in plant triterpene biosynthesis.</title>
        <authorList>
            <person name="De La Pena R."/>
            <person name="Hodgson H."/>
            <person name="Liu J.C."/>
            <person name="Stephenson M.J."/>
            <person name="Martin A.C."/>
            <person name="Owen C."/>
            <person name="Harkess A."/>
            <person name="Leebens-Mack J."/>
            <person name="Jimenez L.E."/>
            <person name="Osbourn A."/>
            <person name="Sattely E.S."/>
        </authorList>
    </citation>
    <scope>NUCLEOTIDE SEQUENCE [LARGE SCALE GENOMIC DNA]</scope>
    <source>
        <strain evidence="2">cv. JPN11</strain>
        <tissue evidence="1">Leaf</tissue>
    </source>
</reference>
<proteinExistence type="predicted"/>
<dbReference type="Proteomes" id="UP001164539">
    <property type="component" value="Chromosome 8"/>
</dbReference>
<sequence length="68" mass="7591">MHRVLYRQDRYTIAFLLYPSNDAIIECIPSCKSAENPPKFPPIKNEELLSVITSAVAAGRLARDVTDA</sequence>
<protein>
    <submittedName>
        <fullName evidence="1">2-oxoglutarate (2OG) and Fe(II)-dependent oxygenase superfamily protein</fullName>
    </submittedName>
</protein>
<keyword evidence="2" id="KW-1185">Reference proteome</keyword>
<accession>A0ACC1XR58</accession>
<name>A0ACC1XR58_MELAZ</name>
<comment type="caution">
    <text evidence="1">The sequence shown here is derived from an EMBL/GenBank/DDBJ whole genome shotgun (WGS) entry which is preliminary data.</text>
</comment>
<dbReference type="EMBL" id="CM051401">
    <property type="protein sequence ID" value="KAJ4713823.1"/>
    <property type="molecule type" value="Genomic_DNA"/>
</dbReference>
<evidence type="ECO:0000313" key="2">
    <source>
        <dbReference type="Proteomes" id="UP001164539"/>
    </source>
</evidence>
<organism evidence="1 2">
    <name type="scientific">Melia azedarach</name>
    <name type="common">Chinaberry tree</name>
    <dbReference type="NCBI Taxonomy" id="155640"/>
    <lineage>
        <taxon>Eukaryota</taxon>
        <taxon>Viridiplantae</taxon>
        <taxon>Streptophyta</taxon>
        <taxon>Embryophyta</taxon>
        <taxon>Tracheophyta</taxon>
        <taxon>Spermatophyta</taxon>
        <taxon>Magnoliopsida</taxon>
        <taxon>eudicotyledons</taxon>
        <taxon>Gunneridae</taxon>
        <taxon>Pentapetalae</taxon>
        <taxon>rosids</taxon>
        <taxon>malvids</taxon>
        <taxon>Sapindales</taxon>
        <taxon>Meliaceae</taxon>
        <taxon>Melia</taxon>
    </lineage>
</organism>
<gene>
    <name evidence="1" type="ORF">OWV82_015866</name>
</gene>